<dbReference type="Gene3D" id="6.10.140.490">
    <property type="match status" value="1"/>
</dbReference>
<dbReference type="Proteomes" id="UP001597062">
    <property type="component" value="Unassembled WGS sequence"/>
</dbReference>
<evidence type="ECO:0000313" key="7">
    <source>
        <dbReference type="EMBL" id="MFD0994177.1"/>
    </source>
</evidence>
<evidence type="ECO:0000256" key="2">
    <source>
        <dbReference type="ARBA" id="ARBA00022679"/>
    </source>
</evidence>
<dbReference type="InterPro" id="IPR029056">
    <property type="entry name" value="Ribokinase-like"/>
</dbReference>
<protein>
    <submittedName>
        <fullName evidence="7">Carbohydrate kinase family protein</fullName>
        <ecNumber evidence="7">2.7.1.-</ecNumber>
    </submittedName>
</protein>
<evidence type="ECO:0000259" key="6">
    <source>
        <dbReference type="Pfam" id="PF00294"/>
    </source>
</evidence>
<dbReference type="SUPFAM" id="SSF53613">
    <property type="entry name" value="Ribokinase-like"/>
    <property type="match status" value="1"/>
</dbReference>
<dbReference type="GO" id="GO:0016301">
    <property type="term" value="F:kinase activity"/>
    <property type="evidence" value="ECO:0007669"/>
    <property type="project" value="UniProtKB-KW"/>
</dbReference>
<keyword evidence="4 7" id="KW-0418">Kinase</keyword>
<dbReference type="InterPro" id="IPR011611">
    <property type="entry name" value="PfkB_dom"/>
</dbReference>
<name>A0ABW3JUF8_9FLAO</name>
<keyword evidence="2 7" id="KW-0808">Transferase</keyword>
<organism evidence="7 8">
    <name type="scientific">Tenacibaculum geojense</name>
    <dbReference type="NCBI Taxonomy" id="915352"/>
    <lineage>
        <taxon>Bacteria</taxon>
        <taxon>Pseudomonadati</taxon>
        <taxon>Bacteroidota</taxon>
        <taxon>Flavobacteriia</taxon>
        <taxon>Flavobacteriales</taxon>
        <taxon>Flavobacteriaceae</taxon>
        <taxon>Tenacibaculum</taxon>
    </lineage>
</organism>
<keyword evidence="8" id="KW-1185">Reference proteome</keyword>
<dbReference type="PANTHER" id="PTHR43085:SF1">
    <property type="entry name" value="PSEUDOURIDINE KINASE-RELATED"/>
    <property type="match status" value="1"/>
</dbReference>
<dbReference type="PANTHER" id="PTHR43085">
    <property type="entry name" value="HEXOKINASE FAMILY MEMBER"/>
    <property type="match status" value="1"/>
</dbReference>
<keyword evidence="5" id="KW-0067">ATP-binding</keyword>
<proteinExistence type="inferred from homology"/>
<evidence type="ECO:0000256" key="5">
    <source>
        <dbReference type="ARBA" id="ARBA00022840"/>
    </source>
</evidence>
<dbReference type="CDD" id="cd01166">
    <property type="entry name" value="KdgK"/>
    <property type="match status" value="1"/>
</dbReference>
<evidence type="ECO:0000256" key="3">
    <source>
        <dbReference type="ARBA" id="ARBA00022741"/>
    </source>
</evidence>
<comment type="similarity">
    <text evidence="1">Belongs to the carbohydrate kinase PfkB family.</text>
</comment>
<accession>A0ABW3JUF8</accession>
<dbReference type="PROSITE" id="PS00583">
    <property type="entry name" value="PFKB_KINASES_1"/>
    <property type="match status" value="1"/>
</dbReference>
<dbReference type="InterPro" id="IPR002173">
    <property type="entry name" value="Carboh/pur_kinase_PfkB_CS"/>
</dbReference>
<dbReference type="EMBL" id="JBHTJR010000057">
    <property type="protein sequence ID" value="MFD0994177.1"/>
    <property type="molecule type" value="Genomic_DNA"/>
</dbReference>
<evidence type="ECO:0000256" key="4">
    <source>
        <dbReference type="ARBA" id="ARBA00022777"/>
    </source>
</evidence>
<sequence length="315" mass="35401">MSVLKDIDIICVGEAIVDFLGHEHDHTLLETSDYKRYLGGSPTNVAMNCARLGLKVHLAVSVGDDDFGTFMTEGLEENNINIDMVQRVKGVPTSVIFISRTDKTPHFLPYRTADCHVTEDQIPDEVLKRTKIYHTTCFALSRDIARTTILNKAKIAFENGSKISIDLNYSPVVWPDREEALEVIKKYCKLNPFVKISVDDMRRLFGDIEVSDMFTFFHKEGVDIVCLTQGSEGVILSKRGQQIINLPAVKIEKILDATGAGDAFWAGFLYSYLKEYSLEESLDMALKLAALKLQNAGHLPENSIELLAYFRKKSK</sequence>
<keyword evidence="3" id="KW-0547">Nucleotide-binding</keyword>
<dbReference type="Pfam" id="PF00294">
    <property type="entry name" value="PfkB"/>
    <property type="match status" value="1"/>
</dbReference>
<dbReference type="Gene3D" id="3.40.1190.30">
    <property type="match status" value="1"/>
</dbReference>
<dbReference type="InterPro" id="IPR050306">
    <property type="entry name" value="PfkB_Carbo_kinase"/>
</dbReference>
<feature type="domain" description="Carbohydrate kinase PfkB" evidence="6">
    <location>
        <begin position="8"/>
        <end position="297"/>
    </location>
</feature>
<evidence type="ECO:0000313" key="8">
    <source>
        <dbReference type="Proteomes" id="UP001597062"/>
    </source>
</evidence>
<dbReference type="RefSeq" id="WP_386109185.1">
    <property type="nucleotide sequence ID" value="NZ_JBHTJR010000057.1"/>
</dbReference>
<reference evidence="8" key="1">
    <citation type="journal article" date="2019" name="Int. J. Syst. Evol. Microbiol.">
        <title>The Global Catalogue of Microorganisms (GCM) 10K type strain sequencing project: providing services to taxonomists for standard genome sequencing and annotation.</title>
        <authorList>
            <consortium name="The Broad Institute Genomics Platform"/>
            <consortium name="The Broad Institute Genome Sequencing Center for Infectious Disease"/>
            <person name="Wu L."/>
            <person name="Ma J."/>
        </authorList>
    </citation>
    <scope>NUCLEOTIDE SEQUENCE [LARGE SCALE GENOMIC DNA]</scope>
    <source>
        <strain evidence="8">CCUG 60527</strain>
    </source>
</reference>
<evidence type="ECO:0000256" key="1">
    <source>
        <dbReference type="ARBA" id="ARBA00010688"/>
    </source>
</evidence>
<comment type="caution">
    <text evidence="7">The sequence shown here is derived from an EMBL/GenBank/DDBJ whole genome shotgun (WGS) entry which is preliminary data.</text>
</comment>
<dbReference type="EC" id="2.7.1.-" evidence="7"/>
<dbReference type="Gene3D" id="3.40.1620.20">
    <property type="match status" value="1"/>
</dbReference>
<gene>
    <name evidence="7" type="ORF">ACFQ1U_13265</name>
</gene>